<dbReference type="Pfam" id="PF02537">
    <property type="entry name" value="CRCB"/>
    <property type="match status" value="1"/>
</dbReference>
<dbReference type="NCBIfam" id="TIGR00494">
    <property type="entry name" value="crcB"/>
    <property type="match status" value="1"/>
</dbReference>
<dbReference type="PANTHER" id="PTHR28259">
    <property type="entry name" value="FLUORIDE EXPORT PROTEIN 1-RELATED"/>
    <property type="match status" value="1"/>
</dbReference>
<feature type="transmembrane region" description="Helical" evidence="11">
    <location>
        <begin position="101"/>
        <end position="121"/>
    </location>
</feature>
<proteinExistence type="inferred from homology"/>
<comment type="activity regulation">
    <text evidence="11">Na(+) is not transported, but it plays an essential structural role and its presence is essential for fluoride channel function.</text>
</comment>
<comment type="caution">
    <text evidence="12">The sequence shown here is derived from an EMBL/GenBank/DDBJ whole genome shotgun (WGS) entry which is preliminary data.</text>
</comment>
<gene>
    <name evidence="11 12" type="primary">crcB</name>
    <name evidence="11" type="synonym">fluC</name>
    <name evidence="12" type="ORF">FUA23_13175</name>
</gene>
<evidence type="ECO:0000256" key="6">
    <source>
        <dbReference type="ARBA" id="ARBA00023065"/>
    </source>
</evidence>
<dbReference type="PANTHER" id="PTHR28259:SF1">
    <property type="entry name" value="FLUORIDE EXPORT PROTEIN 1-RELATED"/>
    <property type="match status" value="1"/>
</dbReference>
<protein>
    <recommendedName>
        <fullName evidence="11">Fluoride-specific ion channel FluC</fullName>
    </recommendedName>
</protein>
<keyword evidence="4 11" id="KW-0812">Transmembrane</keyword>
<evidence type="ECO:0000256" key="11">
    <source>
        <dbReference type="HAMAP-Rule" id="MF_00454"/>
    </source>
</evidence>
<evidence type="ECO:0000256" key="7">
    <source>
        <dbReference type="ARBA" id="ARBA00023136"/>
    </source>
</evidence>
<evidence type="ECO:0000313" key="12">
    <source>
        <dbReference type="EMBL" id="TXF88796.1"/>
    </source>
</evidence>
<dbReference type="HAMAP" id="MF_00454">
    <property type="entry name" value="FluC"/>
    <property type="match status" value="1"/>
</dbReference>
<feature type="binding site" evidence="11">
    <location>
        <position position="75"/>
    </location>
    <ligand>
        <name>Na(+)</name>
        <dbReference type="ChEBI" id="CHEBI:29101"/>
        <note>structural</note>
    </ligand>
</feature>
<keyword evidence="3" id="KW-0997">Cell inner membrane</keyword>
<keyword evidence="2 11" id="KW-1003">Cell membrane</keyword>
<keyword evidence="8 11" id="KW-0407">Ion channel</keyword>
<dbReference type="GO" id="GO:0062054">
    <property type="term" value="F:fluoride channel activity"/>
    <property type="evidence" value="ECO:0007669"/>
    <property type="project" value="UniProtKB-UniRule"/>
</dbReference>
<reference evidence="12 13" key="1">
    <citation type="submission" date="2019-08" db="EMBL/GenBank/DDBJ databases">
        <title>Lewinella sp. strain SSH13 Genome sequencing and assembly.</title>
        <authorList>
            <person name="Kim I."/>
        </authorList>
    </citation>
    <scope>NUCLEOTIDE SEQUENCE [LARGE SCALE GENOMIC DNA]</scope>
    <source>
        <strain evidence="12 13">SSH13</strain>
    </source>
</reference>
<keyword evidence="7 11" id="KW-0472">Membrane</keyword>
<dbReference type="RefSeq" id="WP_147931213.1">
    <property type="nucleotide sequence ID" value="NZ_VOXD01000019.1"/>
</dbReference>
<sequence length="122" mass="12878">MPWLFVFIGGGLGSLARYGVGQLLPSATLEDGQIPWFTLVANLLACVVLGLGVGWVSKDLLSKELQLLLLTGFCGGFSTFSTFALELVLMGEEGHWGSAAVYLGISLAGGVLAIVATYWLVR</sequence>
<evidence type="ECO:0000256" key="8">
    <source>
        <dbReference type="ARBA" id="ARBA00023303"/>
    </source>
</evidence>
<keyword evidence="11" id="KW-0479">Metal-binding</keyword>
<feature type="transmembrane region" description="Helical" evidence="11">
    <location>
        <begin position="35"/>
        <end position="55"/>
    </location>
</feature>
<dbReference type="EMBL" id="VOXD01000019">
    <property type="protein sequence ID" value="TXF88796.1"/>
    <property type="molecule type" value="Genomic_DNA"/>
</dbReference>
<evidence type="ECO:0000256" key="4">
    <source>
        <dbReference type="ARBA" id="ARBA00022692"/>
    </source>
</evidence>
<keyword evidence="6 11" id="KW-0406">Ion transport</keyword>
<evidence type="ECO:0000256" key="9">
    <source>
        <dbReference type="ARBA" id="ARBA00035120"/>
    </source>
</evidence>
<evidence type="ECO:0000256" key="5">
    <source>
        <dbReference type="ARBA" id="ARBA00022989"/>
    </source>
</evidence>
<comment type="catalytic activity">
    <reaction evidence="10">
        <text>fluoride(in) = fluoride(out)</text>
        <dbReference type="Rhea" id="RHEA:76159"/>
        <dbReference type="ChEBI" id="CHEBI:17051"/>
    </reaction>
    <physiologicalReaction direction="left-to-right" evidence="10">
        <dbReference type="Rhea" id="RHEA:76160"/>
    </physiologicalReaction>
</comment>
<evidence type="ECO:0000256" key="1">
    <source>
        <dbReference type="ARBA" id="ARBA00004651"/>
    </source>
</evidence>
<name>A0A5C7FCV0_9BACT</name>
<dbReference type="InterPro" id="IPR003691">
    <property type="entry name" value="FluC"/>
</dbReference>
<evidence type="ECO:0000313" key="13">
    <source>
        <dbReference type="Proteomes" id="UP000321907"/>
    </source>
</evidence>
<evidence type="ECO:0000256" key="3">
    <source>
        <dbReference type="ARBA" id="ARBA00022519"/>
    </source>
</evidence>
<dbReference type="OrthoDB" id="9815830at2"/>
<feature type="binding site" evidence="11">
    <location>
        <position position="78"/>
    </location>
    <ligand>
        <name>Na(+)</name>
        <dbReference type="ChEBI" id="CHEBI:29101"/>
        <note>structural</note>
    </ligand>
</feature>
<dbReference type="GO" id="GO:0140114">
    <property type="term" value="P:cellular detoxification of fluoride"/>
    <property type="evidence" value="ECO:0007669"/>
    <property type="project" value="UniProtKB-UniRule"/>
</dbReference>
<comment type="subcellular location">
    <subcellularLocation>
        <location evidence="1 11">Cell membrane</location>
        <topology evidence="1 11">Multi-pass membrane protein</topology>
    </subcellularLocation>
</comment>
<accession>A0A5C7FCV0</accession>
<comment type="similarity">
    <text evidence="9 11">Belongs to the fluoride channel Fluc/FEX (TC 1.A.43) family.</text>
</comment>
<dbReference type="GO" id="GO:0005886">
    <property type="term" value="C:plasma membrane"/>
    <property type="evidence" value="ECO:0007669"/>
    <property type="project" value="UniProtKB-SubCell"/>
</dbReference>
<dbReference type="GO" id="GO:0046872">
    <property type="term" value="F:metal ion binding"/>
    <property type="evidence" value="ECO:0007669"/>
    <property type="project" value="UniProtKB-KW"/>
</dbReference>
<keyword evidence="11" id="KW-0813">Transport</keyword>
<keyword evidence="5 11" id="KW-1133">Transmembrane helix</keyword>
<dbReference type="AlphaFoldDB" id="A0A5C7FCV0"/>
<comment type="function">
    <text evidence="11">Fluoride-specific ion channel. Important for reducing fluoride concentration in the cell, thus reducing its toxicity.</text>
</comment>
<evidence type="ECO:0000256" key="10">
    <source>
        <dbReference type="ARBA" id="ARBA00035585"/>
    </source>
</evidence>
<feature type="transmembrane region" description="Helical" evidence="11">
    <location>
        <begin position="67"/>
        <end position="89"/>
    </location>
</feature>
<keyword evidence="11" id="KW-0915">Sodium</keyword>
<keyword evidence="13" id="KW-1185">Reference proteome</keyword>
<evidence type="ECO:0000256" key="2">
    <source>
        <dbReference type="ARBA" id="ARBA00022475"/>
    </source>
</evidence>
<dbReference type="Proteomes" id="UP000321907">
    <property type="component" value="Unassembled WGS sequence"/>
</dbReference>
<organism evidence="12 13">
    <name type="scientific">Neolewinella aurantiaca</name>
    <dbReference type="NCBI Taxonomy" id="2602767"/>
    <lineage>
        <taxon>Bacteria</taxon>
        <taxon>Pseudomonadati</taxon>
        <taxon>Bacteroidota</taxon>
        <taxon>Saprospiria</taxon>
        <taxon>Saprospirales</taxon>
        <taxon>Lewinellaceae</taxon>
        <taxon>Neolewinella</taxon>
    </lineage>
</organism>